<dbReference type="Proteomes" id="UP000076661">
    <property type="component" value="Unassembled WGS sequence"/>
</dbReference>
<name>A0A162CI46_9GAMM</name>
<dbReference type="RefSeq" id="WP_063380406.1">
    <property type="nucleotide sequence ID" value="NZ_AUXX01000009.1"/>
</dbReference>
<dbReference type="PANTHER" id="PTHR31088">
    <property type="entry name" value="MEMBRANE-ASSOCIATED PROTEIN VIPP1, CHLOROPLASTIC"/>
    <property type="match status" value="1"/>
</dbReference>
<organism evidence="2 3">
    <name type="scientific">Pseudoalteromonas luteoviolacea S4060-1</name>
    <dbReference type="NCBI Taxonomy" id="1365257"/>
    <lineage>
        <taxon>Bacteria</taxon>
        <taxon>Pseudomonadati</taxon>
        <taxon>Pseudomonadota</taxon>
        <taxon>Gammaproteobacteria</taxon>
        <taxon>Alteromonadales</taxon>
        <taxon>Pseudoalteromonadaceae</taxon>
        <taxon>Pseudoalteromonas</taxon>
    </lineage>
</organism>
<dbReference type="GO" id="GO:0005829">
    <property type="term" value="C:cytosol"/>
    <property type="evidence" value="ECO:0007669"/>
    <property type="project" value="TreeGrafter"/>
</dbReference>
<dbReference type="PANTHER" id="PTHR31088:SF6">
    <property type="entry name" value="PHAGE SHOCK PROTEIN A"/>
    <property type="match status" value="1"/>
</dbReference>
<evidence type="ECO:0000256" key="1">
    <source>
        <dbReference type="ARBA" id="ARBA00043985"/>
    </source>
</evidence>
<dbReference type="GO" id="GO:0009271">
    <property type="term" value="P:phage shock"/>
    <property type="evidence" value="ECO:0007669"/>
    <property type="project" value="TreeGrafter"/>
</dbReference>
<dbReference type="InterPro" id="IPR007157">
    <property type="entry name" value="PspA_VIPP1"/>
</dbReference>
<dbReference type="EMBL" id="AUXX01000009">
    <property type="protein sequence ID" value="KZN68344.1"/>
    <property type="molecule type" value="Genomic_DNA"/>
</dbReference>
<accession>A0A162CI46</accession>
<evidence type="ECO:0000313" key="3">
    <source>
        <dbReference type="Proteomes" id="UP000076661"/>
    </source>
</evidence>
<proteinExistence type="inferred from homology"/>
<sequence length="228" mass="26016">MALLNRIEDFIKSEFNALLDNSKCPKHTPQASYQALQEALTSCRELAAKLIGEKKLLQRQIDVNTDKTQCWYEKAQYAVEKERDDLARAALEEKHKCEQSIDQLYADLSEVCQALEGVESDITTLKSKIDSLLGSGEQRSMKEDALSARLKIKEMLNNPTIQSLYAQFEMLEHKLIKAESKGEYSTDTQRHKTQQAFQELLKNEKVDSMLHSLKRKVSSRTSQESTAN</sequence>
<protein>
    <submittedName>
        <fullName evidence="2">Uncharacterized protein</fullName>
    </submittedName>
</protein>
<reference evidence="2 3" key="1">
    <citation type="submission" date="2013-07" db="EMBL/GenBank/DDBJ databases">
        <title>Comparative Genomic and Metabolomic Analysis of Twelve Strains of Pseudoalteromonas luteoviolacea.</title>
        <authorList>
            <person name="Vynne N.G."/>
            <person name="Mansson M."/>
            <person name="Gram L."/>
        </authorList>
    </citation>
    <scope>NUCLEOTIDE SEQUENCE [LARGE SCALE GENOMIC DNA]</scope>
    <source>
        <strain evidence="2 3">S4060-1</strain>
    </source>
</reference>
<dbReference type="SUPFAM" id="SSF158622">
    <property type="entry name" value="YheA/YmcA-like"/>
    <property type="match status" value="1"/>
</dbReference>
<dbReference type="Pfam" id="PF04012">
    <property type="entry name" value="PspA_IM30"/>
    <property type="match status" value="1"/>
</dbReference>
<comment type="similarity">
    <text evidence="1">Belongs to the PspA/Vipp/IM30 family.</text>
</comment>
<comment type="caution">
    <text evidence="2">The sequence shown here is derived from an EMBL/GenBank/DDBJ whole genome shotgun (WGS) entry which is preliminary data.</text>
</comment>
<dbReference type="PATRIC" id="fig|1365257.3.peg.1281"/>
<gene>
    <name evidence="2" type="ORF">N478_14355</name>
</gene>
<evidence type="ECO:0000313" key="2">
    <source>
        <dbReference type="EMBL" id="KZN68344.1"/>
    </source>
</evidence>
<dbReference type="InterPro" id="IPR023378">
    <property type="entry name" value="YheA/YmcA-like_dom_sf"/>
</dbReference>
<dbReference type="AlphaFoldDB" id="A0A162CI46"/>